<evidence type="ECO:0000256" key="7">
    <source>
        <dbReference type="SAM" id="MobiDB-lite"/>
    </source>
</evidence>
<keyword evidence="5" id="KW-0804">Transcription</keyword>
<feature type="compositionally biased region" description="Polar residues" evidence="7">
    <location>
        <begin position="273"/>
        <end position="283"/>
    </location>
</feature>
<feature type="region of interest" description="Disordered" evidence="7">
    <location>
        <begin position="1"/>
        <end position="50"/>
    </location>
</feature>
<dbReference type="Pfam" id="PF02365">
    <property type="entry name" value="NAM"/>
    <property type="match status" value="1"/>
</dbReference>
<dbReference type="InterPro" id="IPR003441">
    <property type="entry name" value="NAC-dom"/>
</dbReference>
<evidence type="ECO:0000256" key="1">
    <source>
        <dbReference type="ARBA" id="ARBA00004123"/>
    </source>
</evidence>
<accession>A0AA89BGP7</accession>
<dbReference type="GO" id="GO:0006355">
    <property type="term" value="P:regulation of DNA-templated transcription"/>
    <property type="evidence" value="ECO:0007669"/>
    <property type="project" value="InterPro"/>
</dbReference>
<evidence type="ECO:0000256" key="2">
    <source>
        <dbReference type="ARBA" id="ARBA00006076"/>
    </source>
</evidence>
<dbReference type="Proteomes" id="UP001188597">
    <property type="component" value="Unassembled WGS sequence"/>
</dbReference>
<feature type="domain" description="Reverse transcriptase Ty1/copia-type" evidence="9">
    <location>
        <begin position="326"/>
        <end position="410"/>
    </location>
</feature>
<dbReference type="InterPro" id="IPR036093">
    <property type="entry name" value="NAC_dom_sf"/>
</dbReference>
<dbReference type="Pfam" id="PF03343">
    <property type="entry name" value="SART-1"/>
    <property type="match status" value="1"/>
</dbReference>
<evidence type="ECO:0000256" key="5">
    <source>
        <dbReference type="ARBA" id="ARBA00023163"/>
    </source>
</evidence>
<dbReference type="InterPro" id="IPR013103">
    <property type="entry name" value="RVT_2"/>
</dbReference>
<evidence type="ECO:0000256" key="6">
    <source>
        <dbReference type="ARBA" id="ARBA00023242"/>
    </source>
</evidence>
<evidence type="ECO:0000313" key="11">
    <source>
        <dbReference type="Proteomes" id="UP001188597"/>
    </source>
</evidence>
<evidence type="ECO:0000259" key="8">
    <source>
        <dbReference type="Pfam" id="PF02365"/>
    </source>
</evidence>
<dbReference type="SUPFAM" id="SSF101941">
    <property type="entry name" value="NAC domain"/>
    <property type="match status" value="1"/>
</dbReference>
<reference evidence="10" key="1">
    <citation type="submission" date="2022-12" db="EMBL/GenBank/DDBJ databases">
        <title>Draft genome assemblies for two species of Escallonia (Escalloniales).</title>
        <authorList>
            <person name="Chanderbali A."/>
            <person name="Dervinis C."/>
            <person name="Anghel I."/>
            <person name="Soltis D."/>
            <person name="Soltis P."/>
            <person name="Zapata F."/>
        </authorList>
    </citation>
    <scope>NUCLEOTIDE SEQUENCE</scope>
    <source>
        <strain evidence="10">UCBG64.0493</strain>
        <tissue evidence="10">Leaf</tissue>
    </source>
</reference>
<feature type="region of interest" description="Disordered" evidence="7">
    <location>
        <begin position="273"/>
        <end position="292"/>
    </location>
</feature>
<sequence length="410" mass="46567">MEKKNQNRARTWGFAGKQKSQKREGLGRIPKENIDQGESEDESTAQPKHQDLAGVKDLHGLDKVMEGGAVVLTLKDQSILADGDIKSNKREGGPEYFFTQLKKKGKKGCKRFDRTVRNNGNWHATQTKKILDESGEKVARFLKSFVFKGDEKDHWNMDEFLLTNKNDYVFSRIKNNKKRKFGDCYDDNGEAVVPVPVPDLEPVTKAAQHDQFFSASTSCYLNNSREVDAPLISPASCKSRDVEFIEDKFNSNSDFSAPTISLEIDSNVGSSRENESVVYNNTTEPRRSQRARKEKILDPDFIDSQAIAFLVEGDRENILKEIPIHNNADKCIYSKFTDAYGVIICLYVDDLLIFGTNLEGIFETKEYLNSRFKMKDLNEIDTVLGIKVKKHSGGYALSQSHYIEKMLLKF</sequence>
<dbReference type="Pfam" id="PF07727">
    <property type="entry name" value="RVT_2"/>
    <property type="match status" value="1"/>
</dbReference>
<evidence type="ECO:0008006" key="12">
    <source>
        <dbReference type="Google" id="ProtNLM"/>
    </source>
</evidence>
<dbReference type="InterPro" id="IPR005011">
    <property type="entry name" value="SNU66/SART1"/>
</dbReference>
<evidence type="ECO:0000313" key="10">
    <source>
        <dbReference type="EMBL" id="KAK3043124.1"/>
    </source>
</evidence>
<dbReference type="PANTHER" id="PTHR14152">
    <property type="entry name" value="SQUAMOUS CELL CARCINOMA ANTIGEN RECOGNISED BY CYTOTOXIC T LYMPHOCYTES"/>
    <property type="match status" value="1"/>
</dbReference>
<dbReference type="GO" id="GO:0000481">
    <property type="term" value="P:maturation of 5S rRNA"/>
    <property type="evidence" value="ECO:0007669"/>
    <property type="project" value="TreeGrafter"/>
</dbReference>
<keyword evidence="3" id="KW-0805">Transcription regulation</keyword>
<dbReference type="GO" id="GO:0045292">
    <property type="term" value="P:mRNA cis splicing, via spliceosome"/>
    <property type="evidence" value="ECO:0007669"/>
    <property type="project" value="TreeGrafter"/>
</dbReference>
<comment type="subcellular location">
    <subcellularLocation>
        <location evidence="1">Nucleus</location>
    </subcellularLocation>
</comment>
<gene>
    <name evidence="10" type="ORF">RJ639_000013</name>
</gene>
<evidence type="ECO:0000256" key="4">
    <source>
        <dbReference type="ARBA" id="ARBA00023125"/>
    </source>
</evidence>
<proteinExistence type="inferred from homology"/>
<keyword evidence="6" id="KW-0539">Nucleus</keyword>
<dbReference type="EMBL" id="JAVXUP010000010">
    <property type="protein sequence ID" value="KAK3043124.1"/>
    <property type="molecule type" value="Genomic_DNA"/>
</dbReference>
<name>A0AA89BGP7_9ASTE</name>
<dbReference type="GO" id="GO:0046540">
    <property type="term" value="C:U4/U6 x U5 tri-snRNP complex"/>
    <property type="evidence" value="ECO:0007669"/>
    <property type="project" value="TreeGrafter"/>
</dbReference>
<dbReference type="PANTHER" id="PTHR14152:SF5">
    <property type="entry name" value="U4_U6.U5 TRI-SNRNP-ASSOCIATED PROTEIN 1"/>
    <property type="match status" value="1"/>
</dbReference>
<feature type="compositionally biased region" description="Basic and acidic residues" evidence="7">
    <location>
        <begin position="21"/>
        <end position="34"/>
    </location>
</feature>
<organism evidence="10 11">
    <name type="scientific">Escallonia herrerae</name>
    <dbReference type="NCBI Taxonomy" id="1293975"/>
    <lineage>
        <taxon>Eukaryota</taxon>
        <taxon>Viridiplantae</taxon>
        <taxon>Streptophyta</taxon>
        <taxon>Embryophyta</taxon>
        <taxon>Tracheophyta</taxon>
        <taxon>Spermatophyta</taxon>
        <taxon>Magnoliopsida</taxon>
        <taxon>eudicotyledons</taxon>
        <taxon>Gunneridae</taxon>
        <taxon>Pentapetalae</taxon>
        <taxon>asterids</taxon>
        <taxon>campanulids</taxon>
        <taxon>Escalloniales</taxon>
        <taxon>Escalloniaceae</taxon>
        <taxon>Escallonia</taxon>
    </lineage>
</organism>
<dbReference type="AlphaFoldDB" id="A0AA89BGP7"/>
<keyword evidence="4" id="KW-0238">DNA-binding</keyword>
<evidence type="ECO:0000259" key="9">
    <source>
        <dbReference type="Pfam" id="PF07727"/>
    </source>
</evidence>
<comment type="caution">
    <text evidence="10">The sequence shown here is derived from an EMBL/GenBank/DDBJ whole genome shotgun (WGS) entry which is preliminary data.</text>
</comment>
<evidence type="ECO:0000256" key="3">
    <source>
        <dbReference type="ARBA" id="ARBA00023015"/>
    </source>
</evidence>
<comment type="similarity">
    <text evidence="2">Belongs to the SNU66/SART1 family.</text>
</comment>
<keyword evidence="11" id="KW-1185">Reference proteome</keyword>
<feature type="domain" description="NAC" evidence="8">
    <location>
        <begin position="89"/>
        <end position="161"/>
    </location>
</feature>
<dbReference type="GO" id="GO:0003677">
    <property type="term" value="F:DNA binding"/>
    <property type="evidence" value="ECO:0007669"/>
    <property type="project" value="UniProtKB-KW"/>
</dbReference>
<protein>
    <recommendedName>
        <fullName evidence="12">NAC domain-containing protein</fullName>
    </recommendedName>
</protein>
<dbReference type="Gene3D" id="2.170.150.80">
    <property type="entry name" value="NAC domain"/>
    <property type="match status" value="1"/>
</dbReference>